<evidence type="ECO:0000256" key="3">
    <source>
        <dbReference type="ARBA" id="ARBA00022806"/>
    </source>
</evidence>
<evidence type="ECO:0000256" key="4">
    <source>
        <dbReference type="ARBA" id="ARBA00022840"/>
    </source>
</evidence>
<organism evidence="6 7">
    <name type="scientific">'Fragaria x ananassa' phyllody phytoplasma</name>
    <dbReference type="NCBI Taxonomy" id="2358428"/>
    <lineage>
        <taxon>Bacteria</taxon>
        <taxon>Bacillati</taxon>
        <taxon>Mycoplasmatota</taxon>
        <taxon>Mollicutes</taxon>
        <taxon>Acholeplasmatales</taxon>
        <taxon>Acholeplasmataceae</taxon>
        <taxon>Candidatus Phytoplasma</taxon>
        <taxon>16SrXIII (Mexican periwinkle virescence group)</taxon>
    </lineage>
</organism>
<keyword evidence="4" id="KW-0067">ATP-binding</keyword>
<dbReference type="InterPro" id="IPR027417">
    <property type="entry name" value="P-loop_NTPase"/>
</dbReference>
<keyword evidence="3" id="KW-0347">Helicase</keyword>
<keyword evidence="2" id="KW-0378">Hydrolase</keyword>
<gene>
    <name evidence="6" type="ORF">J8J04_01635</name>
</gene>
<protein>
    <submittedName>
        <fullName evidence="6">UvrD-helicase domain-containing protein</fullName>
    </submittedName>
</protein>
<comment type="caution">
    <text evidence="6">The sequence shown here is derived from an EMBL/GenBank/DDBJ whole genome shotgun (WGS) entry which is preliminary data.</text>
</comment>
<sequence length="48" mass="5227">MKAVTSKALSFCLVAGAGTGKTTTLIMKIAYLIKKENISSKNFSSYFY</sequence>
<keyword evidence="1" id="KW-0547">Nucleotide-binding</keyword>
<reference evidence="6" key="1">
    <citation type="submission" date="2021-04" db="EMBL/GenBank/DDBJ databases">
        <title>Draft genome sequence of StrPh-CL8, a phytoplasma strain causing strawberry phyllody in Chile.</title>
        <authorList>
            <person name="Cui W."/>
            <person name="Zamorano A."/>
            <person name="Fiore N."/>
        </authorList>
    </citation>
    <scope>NUCLEOTIDE SEQUENCE [LARGE SCALE GENOMIC DNA]</scope>
    <source>
        <strain evidence="6">StrPh-Cl</strain>
    </source>
</reference>
<feature type="domain" description="UvrD-like helicase ATP-binding" evidence="5">
    <location>
        <begin position="2"/>
        <end position="42"/>
    </location>
</feature>
<evidence type="ECO:0000256" key="2">
    <source>
        <dbReference type="ARBA" id="ARBA00022801"/>
    </source>
</evidence>
<dbReference type="InterPro" id="IPR014016">
    <property type="entry name" value="UvrD-like_ATP-bd"/>
</dbReference>
<evidence type="ECO:0000313" key="6">
    <source>
        <dbReference type="EMBL" id="MBS2126391.1"/>
    </source>
</evidence>
<evidence type="ECO:0000259" key="5">
    <source>
        <dbReference type="Pfam" id="PF00580"/>
    </source>
</evidence>
<proteinExistence type="predicted"/>
<keyword evidence="7" id="KW-1185">Reference proteome</keyword>
<dbReference type="SUPFAM" id="SSF52540">
    <property type="entry name" value="P-loop containing nucleoside triphosphate hydrolases"/>
    <property type="match status" value="1"/>
</dbReference>
<evidence type="ECO:0000313" key="7">
    <source>
        <dbReference type="Proteomes" id="UP000811481"/>
    </source>
</evidence>
<name>A0ABS5K3B9_9MOLU</name>
<accession>A0ABS5K3B9</accession>
<evidence type="ECO:0000256" key="1">
    <source>
        <dbReference type="ARBA" id="ARBA00022741"/>
    </source>
</evidence>
<dbReference type="Gene3D" id="3.40.50.300">
    <property type="entry name" value="P-loop containing nucleotide triphosphate hydrolases"/>
    <property type="match status" value="1"/>
</dbReference>
<dbReference type="Pfam" id="PF00580">
    <property type="entry name" value="UvrD-helicase"/>
    <property type="match status" value="1"/>
</dbReference>
<dbReference type="Proteomes" id="UP000811481">
    <property type="component" value="Unassembled WGS sequence"/>
</dbReference>
<dbReference type="EMBL" id="JAGVRH010000004">
    <property type="protein sequence ID" value="MBS2126391.1"/>
    <property type="molecule type" value="Genomic_DNA"/>
</dbReference>